<protein>
    <submittedName>
        <fullName evidence="4">Uncharacterized protein</fullName>
    </submittedName>
</protein>
<sequence>MINCCRSYCIILEPEENQKQKKIKTPRIPKITLINLDQSKTIVLLEDAMKLAKRNNFHLIKLLYTDGSDEREVYKLCTHKEIIANETERNDNVKNHESIKFKSFKVFSIDTKITEYDLDVKLKNINKLLQKGHRIKLLLKHYDNQKVKKSFLQ</sequence>
<dbReference type="PANTHER" id="PTHR10938">
    <property type="entry name" value="TRANSLATION INITIATION FACTOR IF-3"/>
    <property type="match status" value="1"/>
</dbReference>
<dbReference type="EMBL" id="KQ434829">
    <property type="protein sequence ID" value="KZC07756.1"/>
    <property type="molecule type" value="Genomic_DNA"/>
</dbReference>
<organism evidence="4 5">
    <name type="scientific">Dufourea novaeangliae</name>
    <name type="common">Sweat bee</name>
    <dbReference type="NCBI Taxonomy" id="178035"/>
    <lineage>
        <taxon>Eukaryota</taxon>
        <taxon>Metazoa</taxon>
        <taxon>Ecdysozoa</taxon>
        <taxon>Arthropoda</taxon>
        <taxon>Hexapoda</taxon>
        <taxon>Insecta</taxon>
        <taxon>Pterygota</taxon>
        <taxon>Neoptera</taxon>
        <taxon>Endopterygota</taxon>
        <taxon>Hymenoptera</taxon>
        <taxon>Apocrita</taxon>
        <taxon>Aculeata</taxon>
        <taxon>Apoidea</taxon>
        <taxon>Anthophila</taxon>
        <taxon>Halictidae</taxon>
        <taxon>Rophitinae</taxon>
        <taxon>Dufourea</taxon>
    </lineage>
</organism>
<dbReference type="OrthoDB" id="21573at2759"/>
<dbReference type="Proteomes" id="UP000076502">
    <property type="component" value="Unassembled WGS sequence"/>
</dbReference>
<keyword evidence="3" id="KW-0648">Protein biosynthesis</keyword>
<dbReference type="GO" id="GO:0003743">
    <property type="term" value="F:translation initiation factor activity"/>
    <property type="evidence" value="ECO:0007669"/>
    <property type="project" value="UniProtKB-KW"/>
</dbReference>
<proteinExistence type="inferred from homology"/>
<dbReference type="Gene3D" id="3.30.110.10">
    <property type="entry name" value="Translation initiation factor 3 (IF-3), C-terminal domain"/>
    <property type="match status" value="1"/>
</dbReference>
<name>A0A154P737_DUFNO</name>
<evidence type="ECO:0000256" key="3">
    <source>
        <dbReference type="ARBA" id="ARBA00022917"/>
    </source>
</evidence>
<dbReference type="InterPro" id="IPR001288">
    <property type="entry name" value="Translation_initiation_fac_3"/>
</dbReference>
<accession>A0A154P737</accession>
<evidence type="ECO:0000313" key="4">
    <source>
        <dbReference type="EMBL" id="KZC07756.1"/>
    </source>
</evidence>
<dbReference type="GO" id="GO:0032790">
    <property type="term" value="P:ribosome disassembly"/>
    <property type="evidence" value="ECO:0007669"/>
    <property type="project" value="TreeGrafter"/>
</dbReference>
<dbReference type="SUPFAM" id="SSF55200">
    <property type="entry name" value="Translation initiation factor IF3, C-terminal domain"/>
    <property type="match status" value="1"/>
</dbReference>
<dbReference type="GO" id="GO:0070124">
    <property type="term" value="P:mitochondrial translational initiation"/>
    <property type="evidence" value="ECO:0007669"/>
    <property type="project" value="TreeGrafter"/>
</dbReference>
<evidence type="ECO:0000313" key="5">
    <source>
        <dbReference type="Proteomes" id="UP000076502"/>
    </source>
</evidence>
<dbReference type="PANTHER" id="PTHR10938:SF0">
    <property type="entry name" value="TRANSLATION INITIATION FACTOR IF-3, MITOCHONDRIAL"/>
    <property type="match status" value="1"/>
</dbReference>
<gene>
    <name evidence="4" type="ORF">WN55_08078</name>
</gene>
<dbReference type="InterPro" id="IPR036788">
    <property type="entry name" value="T_IF-3_C_sf"/>
</dbReference>
<dbReference type="AlphaFoldDB" id="A0A154P737"/>
<comment type="similarity">
    <text evidence="1">Belongs to the IF-3 family.</text>
</comment>
<dbReference type="GO" id="GO:0043022">
    <property type="term" value="F:ribosome binding"/>
    <property type="evidence" value="ECO:0007669"/>
    <property type="project" value="TreeGrafter"/>
</dbReference>
<dbReference type="GO" id="GO:0005739">
    <property type="term" value="C:mitochondrion"/>
    <property type="evidence" value="ECO:0007669"/>
    <property type="project" value="TreeGrafter"/>
</dbReference>
<evidence type="ECO:0000256" key="1">
    <source>
        <dbReference type="ARBA" id="ARBA00005439"/>
    </source>
</evidence>
<keyword evidence="5" id="KW-1185">Reference proteome</keyword>
<reference evidence="4 5" key="1">
    <citation type="submission" date="2015-07" db="EMBL/GenBank/DDBJ databases">
        <title>The genome of Dufourea novaeangliae.</title>
        <authorList>
            <person name="Pan H."/>
            <person name="Kapheim K."/>
        </authorList>
    </citation>
    <scope>NUCLEOTIDE SEQUENCE [LARGE SCALE GENOMIC DNA]</scope>
    <source>
        <strain evidence="4">0120121106</strain>
        <tissue evidence="4">Whole body</tissue>
    </source>
</reference>
<evidence type="ECO:0000256" key="2">
    <source>
        <dbReference type="ARBA" id="ARBA00022540"/>
    </source>
</evidence>
<keyword evidence="2" id="KW-0396">Initiation factor</keyword>
<dbReference type="STRING" id="178035.A0A154P737"/>